<feature type="signal peptide" evidence="2">
    <location>
        <begin position="1"/>
        <end position="27"/>
    </location>
</feature>
<accession>A0A2A3EN75</accession>
<feature type="domain" description="EGF-like" evidence="3">
    <location>
        <begin position="86"/>
        <end position="99"/>
    </location>
</feature>
<feature type="transmembrane region" description="Helical" evidence="1">
    <location>
        <begin position="201"/>
        <end position="223"/>
    </location>
</feature>
<evidence type="ECO:0000313" key="4">
    <source>
        <dbReference type="EMBL" id="PBC33150.1"/>
    </source>
</evidence>
<dbReference type="Gene3D" id="2.90.20.10">
    <property type="entry name" value="Plasmodium vivax P25 domain"/>
    <property type="match status" value="1"/>
</dbReference>
<dbReference type="InterPro" id="IPR000742">
    <property type="entry name" value="EGF"/>
</dbReference>
<keyword evidence="1" id="KW-0812">Transmembrane</keyword>
<sequence length="245" mass="27749">MQNIRVYVFCYLIVAILFLTPFNYASASHDNSLSSLYNTIRFKSKENFSAGNVTNQTKQCDTQKMENQCDENERCFQNSKGEKAYCKCKIGYDLEKGRCVQVTITTVASVTDQSNVMANSGGNSVAAGLLIPTFLVVISVLLYFVARRYKWLQRVRQLRPNHYGNVLVTRDDDDDDDPPIAYLCLGTKFKKKFYPFSNNEIFFFAFNVFSSSVILTSPTASLFSNSFNQQIKLVSASTKYSTIQV</sequence>
<dbReference type="OrthoDB" id="7655370at2759"/>
<evidence type="ECO:0000313" key="5">
    <source>
        <dbReference type="Proteomes" id="UP000242457"/>
    </source>
</evidence>
<dbReference type="PROSITE" id="PS01186">
    <property type="entry name" value="EGF_2"/>
    <property type="match status" value="1"/>
</dbReference>
<gene>
    <name evidence="4" type="ORF">APICC_07117</name>
</gene>
<reference evidence="4 5" key="1">
    <citation type="submission" date="2014-07" db="EMBL/GenBank/DDBJ databases">
        <title>Genomic and transcriptomic analysis on Apis cerana provide comprehensive insights into honey bee biology.</title>
        <authorList>
            <person name="Diao Q."/>
            <person name="Sun L."/>
            <person name="Zheng H."/>
            <person name="Zheng H."/>
            <person name="Xu S."/>
            <person name="Wang S."/>
            <person name="Zeng Z."/>
            <person name="Hu F."/>
            <person name="Su S."/>
            <person name="Wu J."/>
        </authorList>
    </citation>
    <scope>NUCLEOTIDE SEQUENCE [LARGE SCALE GENOMIC DNA]</scope>
    <source>
        <tissue evidence="4">Pupae without intestine</tissue>
    </source>
</reference>
<protein>
    <recommendedName>
        <fullName evidence="3">EGF-like domain-containing protein</fullName>
    </recommendedName>
</protein>
<dbReference type="EMBL" id="KZ288204">
    <property type="protein sequence ID" value="PBC33150.1"/>
    <property type="molecule type" value="Genomic_DNA"/>
</dbReference>
<keyword evidence="1" id="KW-1133">Transmembrane helix</keyword>
<dbReference type="AlphaFoldDB" id="A0A2A3EN75"/>
<dbReference type="Proteomes" id="UP000242457">
    <property type="component" value="Unassembled WGS sequence"/>
</dbReference>
<feature type="chain" id="PRO_5013172552" description="EGF-like domain-containing protein" evidence="2">
    <location>
        <begin position="28"/>
        <end position="245"/>
    </location>
</feature>
<keyword evidence="1" id="KW-0472">Membrane</keyword>
<feature type="transmembrane region" description="Helical" evidence="1">
    <location>
        <begin position="125"/>
        <end position="146"/>
    </location>
</feature>
<evidence type="ECO:0000256" key="2">
    <source>
        <dbReference type="SAM" id="SignalP"/>
    </source>
</evidence>
<evidence type="ECO:0000256" key="1">
    <source>
        <dbReference type="SAM" id="Phobius"/>
    </source>
</evidence>
<evidence type="ECO:0000259" key="3">
    <source>
        <dbReference type="PROSITE" id="PS01186"/>
    </source>
</evidence>
<organism evidence="4 5">
    <name type="scientific">Apis cerana cerana</name>
    <name type="common">Oriental honeybee</name>
    <dbReference type="NCBI Taxonomy" id="94128"/>
    <lineage>
        <taxon>Eukaryota</taxon>
        <taxon>Metazoa</taxon>
        <taxon>Ecdysozoa</taxon>
        <taxon>Arthropoda</taxon>
        <taxon>Hexapoda</taxon>
        <taxon>Insecta</taxon>
        <taxon>Pterygota</taxon>
        <taxon>Neoptera</taxon>
        <taxon>Endopterygota</taxon>
        <taxon>Hymenoptera</taxon>
        <taxon>Apocrita</taxon>
        <taxon>Aculeata</taxon>
        <taxon>Apoidea</taxon>
        <taxon>Anthophila</taxon>
        <taxon>Apidae</taxon>
        <taxon>Apis</taxon>
    </lineage>
</organism>
<keyword evidence="5" id="KW-1185">Reference proteome</keyword>
<proteinExistence type="predicted"/>
<keyword evidence="2" id="KW-0732">Signal</keyword>
<name>A0A2A3EN75_APICC</name>